<name>A0ABY8CGE3_9ARCH</name>
<feature type="compositionally biased region" description="Basic and acidic residues" evidence="1">
    <location>
        <begin position="35"/>
        <end position="44"/>
    </location>
</feature>
<gene>
    <name evidence="2" type="ORF">SVXNc_0078</name>
</gene>
<sequence>MNTGGDDTPHEHRVCELAYRKDRPSYGRPGMEIPSKNREAKAYSESDFQSGYENASALQEAVGKLDGSELEP</sequence>
<evidence type="ECO:0000256" key="1">
    <source>
        <dbReference type="SAM" id="MobiDB-lite"/>
    </source>
</evidence>
<keyword evidence="3" id="KW-1185">Reference proteome</keyword>
<feature type="compositionally biased region" description="Polar residues" evidence="1">
    <location>
        <begin position="46"/>
        <end position="55"/>
    </location>
</feature>
<dbReference type="RefSeq" id="WP_347721982.1">
    <property type="nucleotide sequence ID" value="NZ_CP104395.1"/>
</dbReference>
<evidence type="ECO:0000313" key="3">
    <source>
        <dbReference type="Proteomes" id="UP001218034"/>
    </source>
</evidence>
<reference evidence="2 3" key="1">
    <citation type="submission" date="2022-09" db="EMBL/GenBank/DDBJ databases">
        <title>Xylan utilization by haloarchaea-nanohaloarchaea associations.</title>
        <authorList>
            <person name="Yakimov M."/>
        </authorList>
    </citation>
    <scope>NUCLEOTIDE SEQUENCE [LARGE SCALE GENOMIC DNA]</scope>
    <source>
        <strain evidence="2 3">SVXNc</strain>
    </source>
</reference>
<evidence type="ECO:0000313" key="2">
    <source>
        <dbReference type="EMBL" id="WEL19110.1"/>
    </source>
</evidence>
<protein>
    <submittedName>
        <fullName evidence="2">Uncharacterized protein</fullName>
    </submittedName>
</protein>
<proteinExistence type="predicted"/>
<accession>A0ABY8CGE3</accession>
<organism evidence="2 3">
    <name type="scientific">Candidatus Nanohalococcus occultus</name>
    <dbReference type="NCBI Taxonomy" id="2978047"/>
    <lineage>
        <taxon>Archaea</taxon>
        <taxon>Candidatus Nanohalarchaeota</taxon>
        <taxon>Candidatus Nanohalarchaeota incertae sedis</taxon>
        <taxon>Candidatus Nanohalococcus</taxon>
    </lineage>
</organism>
<dbReference type="GeneID" id="98290120"/>
<dbReference type="Proteomes" id="UP001218034">
    <property type="component" value="Chromosome"/>
</dbReference>
<dbReference type="EMBL" id="CP104395">
    <property type="protein sequence ID" value="WEL19110.1"/>
    <property type="molecule type" value="Genomic_DNA"/>
</dbReference>
<feature type="region of interest" description="Disordered" evidence="1">
    <location>
        <begin position="23"/>
        <end position="55"/>
    </location>
</feature>